<keyword evidence="1" id="KW-0808">Transferase</keyword>
<dbReference type="AlphaFoldDB" id="A0A2M6WVH4"/>
<sequence>MNFLKKTYWAYRNKITNKLWGTAYVPAKGKRRGSVLISYITEPFTLAPWEKFSNFHTMYWECKEIALLFSERGYECDIINTKDGKFIPKKPYLVCIDAENDLERLAKYLPKNCKKVLHILIMHWDAYNKAEEKRINAIEKRHGVRLLPRRKMKSSRNAELADYLEGFGNKTIFKTFEQFKKPIFFIPISAVMQFDFPKKKNWDKALKHFLWIGGGGAVLKGLDIALEAFVIMPDLHLHVCGPVHAEKDFVEAYKKELEETPNIHTYGRIDIGSKQFADIVDKCSALVYPSGGEGSSGAVVQAIHAGLVPIITHETGIQEDSGYIALENPTPASIAKTVRDFSDIPIEKVREKSYLIWKYARDHYTRKTFSAAYARFIDEILKLK</sequence>
<dbReference type="Proteomes" id="UP000230481">
    <property type="component" value="Unassembled WGS sequence"/>
</dbReference>
<dbReference type="EMBL" id="PFAA01000024">
    <property type="protein sequence ID" value="PIT96807.1"/>
    <property type="molecule type" value="Genomic_DNA"/>
</dbReference>
<dbReference type="GO" id="GO:0016740">
    <property type="term" value="F:transferase activity"/>
    <property type="evidence" value="ECO:0007669"/>
    <property type="project" value="UniProtKB-KW"/>
</dbReference>
<evidence type="ECO:0000313" key="1">
    <source>
        <dbReference type="EMBL" id="PIT96807.1"/>
    </source>
</evidence>
<reference evidence="2" key="1">
    <citation type="submission" date="2017-09" db="EMBL/GenBank/DDBJ databases">
        <title>Depth-based differentiation of microbial function through sediment-hosted aquifers and enrichment of novel symbionts in the deep terrestrial subsurface.</title>
        <authorList>
            <person name="Probst A.J."/>
            <person name="Ladd B."/>
            <person name="Jarett J.K."/>
            <person name="Geller-Mcgrath D.E."/>
            <person name="Sieber C.M.K."/>
            <person name="Emerson J.B."/>
            <person name="Anantharaman K."/>
            <person name="Thomas B.C."/>
            <person name="Malmstrom R."/>
            <person name="Stieglmeier M."/>
            <person name="Klingl A."/>
            <person name="Woyke T."/>
            <person name="Ryan C.M."/>
            <person name="Banfield J.F."/>
        </authorList>
    </citation>
    <scope>NUCLEOTIDE SEQUENCE [LARGE SCALE GENOMIC DNA]</scope>
</reference>
<protein>
    <submittedName>
        <fullName evidence="1">Glycosyl transferase family 1</fullName>
    </submittedName>
</protein>
<proteinExistence type="predicted"/>
<dbReference type="SUPFAM" id="SSF53756">
    <property type="entry name" value="UDP-Glycosyltransferase/glycogen phosphorylase"/>
    <property type="match status" value="1"/>
</dbReference>
<evidence type="ECO:0000313" key="2">
    <source>
        <dbReference type="Proteomes" id="UP000230481"/>
    </source>
</evidence>
<gene>
    <name evidence="1" type="ORF">COT82_01025</name>
</gene>
<name>A0A2M6WVH4_9BACT</name>
<accession>A0A2M6WVH4</accession>
<dbReference type="Pfam" id="PF13692">
    <property type="entry name" value="Glyco_trans_1_4"/>
    <property type="match status" value="1"/>
</dbReference>
<comment type="caution">
    <text evidence="1">The sequence shown here is derived from an EMBL/GenBank/DDBJ whole genome shotgun (WGS) entry which is preliminary data.</text>
</comment>
<organism evidence="1 2">
    <name type="scientific">Candidatus Campbellbacteria bacterium CG10_big_fil_rev_8_21_14_0_10_35_52</name>
    <dbReference type="NCBI Taxonomy" id="1974527"/>
    <lineage>
        <taxon>Bacteria</taxon>
        <taxon>Candidatus Campbelliibacteriota</taxon>
    </lineage>
</organism>
<dbReference type="Gene3D" id="3.40.50.2000">
    <property type="entry name" value="Glycogen Phosphorylase B"/>
    <property type="match status" value="1"/>
</dbReference>